<evidence type="ECO:0000256" key="2">
    <source>
        <dbReference type="SAM" id="Phobius"/>
    </source>
</evidence>
<dbReference type="EMBL" id="JACGLT010000007">
    <property type="protein sequence ID" value="MBA6153159.1"/>
    <property type="molecule type" value="Genomic_DNA"/>
</dbReference>
<name>A0A7W2M5N9_9FLAO</name>
<reference evidence="4 5" key="1">
    <citation type="submission" date="2020-07" db="EMBL/GenBank/DDBJ databases">
        <title>Bacterium isolated from marine sediment.</title>
        <authorList>
            <person name="Shang D."/>
        </authorList>
    </citation>
    <scope>NUCLEOTIDE SEQUENCE [LARGE SCALE GENOMIC DNA]</scope>
    <source>
        <strain evidence="4 5">F6074</strain>
    </source>
</reference>
<organism evidence="4 5">
    <name type="scientific">Gelidibacter maritimus</name>
    <dbReference type="NCBI Taxonomy" id="2761487"/>
    <lineage>
        <taxon>Bacteria</taxon>
        <taxon>Pseudomonadati</taxon>
        <taxon>Bacteroidota</taxon>
        <taxon>Flavobacteriia</taxon>
        <taxon>Flavobacteriales</taxon>
        <taxon>Flavobacteriaceae</taxon>
        <taxon>Gelidibacter</taxon>
    </lineage>
</organism>
<dbReference type="RefSeq" id="WP_182205460.1">
    <property type="nucleotide sequence ID" value="NZ_JACGLT010000007.1"/>
</dbReference>
<gene>
    <name evidence="4" type="ORF">H3Z82_10515</name>
</gene>
<evidence type="ECO:0000256" key="1">
    <source>
        <dbReference type="PROSITE-ProRule" id="PRU00339"/>
    </source>
</evidence>
<keyword evidence="1" id="KW-0802">TPR repeat</keyword>
<dbReference type="SMART" id="SM00028">
    <property type="entry name" value="TPR"/>
    <property type="match status" value="2"/>
</dbReference>
<feature type="repeat" description="TPR" evidence="1">
    <location>
        <begin position="169"/>
        <end position="202"/>
    </location>
</feature>
<dbReference type="SUPFAM" id="SSF48452">
    <property type="entry name" value="TPR-like"/>
    <property type="match status" value="1"/>
</dbReference>
<dbReference type="AlphaFoldDB" id="A0A7W2M5N9"/>
<dbReference type="InterPro" id="IPR024983">
    <property type="entry name" value="CHAT_dom"/>
</dbReference>
<dbReference type="Pfam" id="PF13424">
    <property type="entry name" value="TPR_12"/>
    <property type="match status" value="1"/>
</dbReference>
<accession>A0A7W2M5N9</accession>
<dbReference type="Gene3D" id="1.25.40.10">
    <property type="entry name" value="Tetratricopeptide repeat domain"/>
    <property type="match status" value="1"/>
</dbReference>
<dbReference type="InterPro" id="IPR011990">
    <property type="entry name" value="TPR-like_helical_dom_sf"/>
</dbReference>
<evidence type="ECO:0000259" key="3">
    <source>
        <dbReference type="Pfam" id="PF12770"/>
    </source>
</evidence>
<proteinExistence type="predicted"/>
<keyword evidence="2" id="KW-1133">Transmembrane helix</keyword>
<evidence type="ECO:0000313" key="5">
    <source>
        <dbReference type="Proteomes" id="UP000541857"/>
    </source>
</evidence>
<feature type="transmembrane region" description="Helical" evidence="2">
    <location>
        <begin position="993"/>
        <end position="1013"/>
    </location>
</feature>
<sequence length="1018" mass="118444">MRHLALFFLPLFWLSFGYSQTIYQKDSLTILADSIHNQGDYDQAISIRKQAIEFQYRAPQDYQTYLNAKYFHTNSAYYEFQSYNYHNSDKGITKKAREQYLDSALQASIKARDLYASVQRPDRMFQYQVQNRVYHQTAYLGNWQHALEQAQLGYEFLEDTLSKTDKIFVDLIYDIGYIHSQLGDYSKAVENYQASLNLYKKIVGENHTDVAQAYNNIAVEYRHLGLRKKELVSLLKAKTIWEDLGGDDNKKHLYSCYGNLFYWYSYYGDFDRAEEYILKKKKLREEEVVKKSGFLRNEEEIYRDQLSNWSDLMHHYARKNDTLKTALYANTILNTIDPNKTLLGFEVKFLTSTLKFYGSIVEKKSNQDALDLVEKAIGLQEKYMTTYYTKSFVFQLYKAELLVSAERYLEAEKVLDALQKLKVDEDIANKFKWTILSARTAQGLYDQNKARLLFDQSFALLNTSDRSIDKLSVSDLLPLISFETIEGFLMMGDFYAQLFQQDGTHENLRKATHRYLLAAKIYNQLYLGQRYNERLFTVYNDINERLLEVGSLQDNNSAVVSEILNTIENNASKLTWSKFVFNTRRQEVDVPKRFINQEENIKSELNFYQDALALAKDGPEEKISLWKDKIYELKSDLVKIQDSIKEENKTYYQLHIKSFDIATLQKSLKERKLILKYIVTNKKLYTFSISKNSIALLPPIDKLKTMSTLKICLDKLKLRKQDYESSFNAMRRLLFDSIDLEPYNRIIIVADGALNYFPFEALLLDKKMPSVGYASSLLLYQEQRKMHSNYETLKVGAFSASNIQNKLPRASDEVNAILDIFEGKSFINASKNEFLEHVEDSNVLHLAMHSNIDELHPEFSSLTFYGENDNQLFISELYHESLDADMAVLSACDTGSGFYENGEGVISLSRAFSYAGVPSTVVSLWKVDDEATAKIMTYFYEHLKLGETKDEALKNAKLDYLNYTEDHLLKHPYYWSGFVLSGNTDALVEARSYWVYFAILPIVVLGFFSKKLVKFFKK</sequence>
<keyword evidence="5" id="KW-1185">Reference proteome</keyword>
<dbReference type="InterPro" id="IPR019734">
    <property type="entry name" value="TPR_rpt"/>
</dbReference>
<dbReference type="Pfam" id="PF12770">
    <property type="entry name" value="CHAT"/>
    <property type="match status" value="1"/>
</dbReference>
<evidence type="ECO:0000313" key="4">
    <source>
        <dbReference type="EMBL" id="MBA6153159.1"/>
    </source>
</evidence>
<dbReference type="PANTHER" id="PTHR10098">
    <property type="entry name" value="RAPSYN-RELATED"/>
    <property type="match status" value="1"/>
</dbReference>
<dbReference type="Proteomes" id="UP000541857">
    <property type="component" value="Unassembled WGS sequence"/>
</dbReference>
<comment type="caution">
    <text evidence="4">The sequence shown here is derived from an EMBL/GenBank/DDBJ whole genome shotgun (WGS) entry which is preliminary data.</text>
</comment>
<protein>
    <submittedName>
        <fullName evidence="4">CHAT domain-containing protein</fullName>
    </submittedName>
</protein>
<feature type="domain" description="CHAT" evidence="3">
    <location>
        <begin position="739"/>
        <end position="983"/>
    </location>
</feature>
<dbReference type="PROSITE" id="PS50005">
    <property type="entry name" value="TPR"/>
    <property type="match status" value="1"/>
</dbReference>
<keyword evidence="2" id="KW-0812">Transmembrane</keyword>
<keyword evidence="2" id="KW-0472">Membrane</keyword>